<proteinExistence type="predicted"/>
<protein>
    <submittedName>
        <fullName evidence="1">Uncharacterized protein</fullName>
    </submittedName>
</protein>
<accession>A0ABS1JCA2</accession>
<evidence type="ECO:0000313" key="1">
    <source>
        <dbReference type="EMBL" id="MBL0387901.1"/>
    </source>
</evidence>
<keyword evidence="2" id="KW-1185">Reference proteome</keyword>
<evidence type="ECO:0000313" key="2">
    <source>
        <dbReference type="Proteomes" id="UP000602284"/>
    </source>
</evidence>
<dbReference type="EMBL" id="JAEQNB010000004">
    <property type="protein sequence ID" value="MBL0387901.1"/>
    <property type="molecule type" value="Genomic_DNA"/>
</dbReference>
<dbReference type="Proteomes" id="UP000602284">
    <property type="component" value="Unassembled WGS sequence"/>
</dbReference>
<dbReference type="RefSeq" id="WP_201636345.1">
    <property type="nucleotide sequence ID" value="NZ_JAEQNB010000004.1"/>
</dbReference>
<comment type="caution">
    <text evidence="1">The sequence shown here is derived from an EMBL/GenBank/DDBJ whole genome shotgun (WGS) entry which is preliminary data.</text>
</comment>
<reference evidence="1 2" key="1">
    <citation type="submission" date="2021-01" db="EMBL/GenBank/DDBJ databases">
        <title>Tumebacillus sp. strain ITR2 16S ribosomal RNA gene Genome sequencing and assembly.</title>
        <authorList>
            <person name="Kang M."/>
        </authorList>
    </citation>
    <scope>NUCLEOTIDE SEQUENCE [LARGE SCALE GENOMIC DNA]</scope>
    <source>
        <strain evidence="1 2">ITR2</strain>
    </source>
</reference>
<name>A0ABS1JCA2_9BACL</name>
<organism evidence="1 2">
    <name type="scientific">Tumebacillus amylolyticus</name>
    <dbReference type="NCBI Taxonomy" id="2801339"/>
    <lineage>
        <taxon>Bacteria</taxon>
        <taxon>Bacillati</taxon>
        <taxon>Bacillota</taxon>
        <taxon>Bacilli</taxon>
        <taxon>Bacillales</taxon>
        <taxon>Alicyclobacillaceae</taxon>
        <taxon>Tumebacillus</taxon>
    </lineage>
</organism>
<gene>
    <name evidence="1" type="ORF">JJB07_14770</name>
</gene>
<sequence>MTWTPEVPTITRSKGRDGKESFCIVVRNDVDIDLMLRMAGLSTTGIHEQNNEYLRGVYRIIKRH</sequence>